<keyword evidence="2" id="KW-0378">Hydrolase</keyword>
<dbReference type="Gene3D" id="3.30.420.10">
    <property type="entry name" value="Ribonuclease H-like superfamily/Ribonuclease H"/>
    <property type="match status" value="1"/>
</dbReference>
<dbReference type="PROSITE" id="PS50994">
    <property type="entry name" value="INTEGRASE"/>
    <property type="match status" value="1"/>
</dbReference>
<dbReference type="InterPro" id="IPR036397">
    <property type="entry name" value="RNaseH_sf"/>
</dbReference>
<dbReference type="Proteomes" id="UP001151760">
    <property type="component" value="Unassembled WGS sequence"/>
</dbReference>
<dbReference type="Pfam" id="PF07727">
    <property type="entry name" value="RVT_2"/>
    <property type="match status" value="1"/>
</dbReference>
<keyword evidence="1" id="KW-0479">Metal-binding</keyword>
<feature type="region of interest" description="Disordered" evidence="3">
    <location>
        <begin position="683"/>
        <end position="747"/>
    </location>
</feature>
<dbReference type="PANTHER" id="PTHR42648">
    <property type="entry name" value="TRANSPOSASE, PUTATIVE-RELATED"/>
    <property type="match status" value="1"/>
</dbReference>
<feature type="compositionally biased region" description="Basic and acidic residues" evidence="3">
    <location>
        <begin position="699"/>
        <end position="716"/>
    </location>
</feature>
<dbReference type="InterPro" id="IPR039537">
    <property type="entry name" value="Retrotran_Ty1/copia-like"/>
</dbReference>
<dbReference type="InterPro" id="IPR025724">
    <property type="entry name" value="GAG-pre-integrase_dom"/>
</dbReference>
<name>A0ABQ5IC14_9ASTR</name>
<evidence type="ECO:0000256" key="1">
    <source>
        <dbReference type="ARBA" id="ARBA00022723"/>
    </source>
</evidence>
<gene>
    <name evidence="5" type="ORF">Tco_1092426</name>
</gene>
<keyword evidence="6" id="KW-1185">Reference proteome</keyword>
<dbReference type="PANTHER" id="PTHR42648:SF32">
    <property type="entry name" value="RIBONUCLEASE H-LIKE DOMAIN, GAG-PRE-INTEGRASE DOMAIN PROTEIN-RELATED"/>
    <property type="match status" value="1"/>
</dbReference>
<dbReference type="Pfam" id="PF00665">
    <property type="entry name" value="rve"/>
    <property type="match status" value="1"/>
</dbReference>
<evidence type="ECO:0000256" key="3">
    <source>
        <dbReference type="SAM" id="MobiDB-lite"/>
    </source>
</evidence>
<dbReference type="InterPro" id="IPR013103">
    <property type="entry name" value="RVT_2"/>
</dbReference>
<proteinExistence type="predicted"/>
<dbReference type="InterPro" id="IPR012337">
    <property type="entry name" value="RNaseH-like_sf"/>
</dbReference>
<dbReference type="Pfam" id="PF13976">
    <property type="entry name" value="gag_pre-integrs"/>
    <property type="match status" value="1"/>
</dbReference>
<evidence type="ECO:0000259" key="4">
    <source>
        <dbReference type="PROSITE" id="PS50994"/>
    </source>
</evidence>
<dbReference type="InterPro" id="IPR057670">
    <property type="entry name" value="SH3_retrovirus"/>
</dbReference>
<evidence type="ECO:0000313" key="6">
    <source>
        <dbReference type="Proteomes" id="UP001151760"/>
    </source>
</evidence>
<protein>
    <submittedName>
        <fullName evidence="5">Ribonuclease H-like domain-containing protein</fullName>
    </submittedName>
</protein>
<feature type="domain" description="Integrase catalytic" evidence="4">
    <location>
        <begin position="381"/>
        <end position="547"/>
    </location>
</feature>
<dbReference type="EMBL" id="BQNB010020523">
    <property type="protein sequence ID" value="GJT96908.1"/>
    <property type="molecule type" value="Genomic_DNA"/>
</dbReference>
<sequence>MYQDPSASVVPYRTMLAEEIVKESPDALLVEELVLDDKLEKKTVFLLSQSPRGNQRNWNNHKSQQLGSDFMMYNKACFVCESFNHVHADCNYHQRERVVSGNNYTRVNYNYSAKQAYPSAHRNMVPRAVLMKTSLRSLNTIRPVNTAHPKTTVYSARPMSHFSKSTQSTVKRPYQIRTALTNKNVSQKINTAKGKFYTTRPKAVNSARPNSAVVNAVRENQGHPQKEDQGYVDSGCSRHMTGNMSYLSDFKEFDGGYMCDKKNNVLFTDTGCFVLSPDFKLADESQILLKVPRKNNMYSVDMKNIVPKESLSCLVAKSTLDESILWHRRLGHVNFKTINKLVKDNLVKGLPIKHFENDQTCVACLKGKQHKASCKSKIQNSITQPLFMLYMDLFGPTFVSSLMNKKYCLVVTDDYSRFTWVFFLASKDETSGILKSFITQIENLVDKKVKIIRCDNGTEFKNRVMSGFCEKKGIKREFSVARTSQQNGVAERRNRTLIEVARTMLDDSKLPTTFWTEAVNNACYVQNMVLVVKPHNKTPYELFRGRTPSLSFMKPFGCHVTILNTLDHLGKFDGKSDDGFFVGYSLNSKAFRVYNIRTRKVEENLHVRFLEDKPIIAGDGPKWLFDIDVLTKSMNYVPVVAGTNSNDFVGIKESIGAGHSSKEPGSSQDYILMPLWKDGSLFDSSLKDASNDEPQPSNDAEKKDDEGGIDDQERTENSAQDVNTTRPSINTANTNFNTGSPNINTVSPTIPTANTKWLFSDESELDLSNIATTYPVPTTPNTRIHKDHSLDHVLGDVQSGVQTRRMINEQGFISAVYEGKTHEDLHTCLFAYFLSQEEPKKVIQALKDPRWIEAMQEELLQFKLQQVWTLVDLPYGKRAIRTKWVYRNKKDKRGIVIRNKARLVAQGYTQEEGIDYDEVFAPVARIEAIRLFLAYASFNDFVVYHMECIFVWQN</sequence>
<reference evidence="5" key="2">
    <citation type="submission" date="2022-01" db="EMBL/GenBank/DDBJ databases">
        <authorList>
            <person name="Yamashiro T."/>
            <person name="Shiraishi A."/>
            <person name="Satake H."/>
            <person name="Nakayama K."/>
        </authorList>
    </citation>
    <scope>NUCLEOTIDE SEQUENCE</scope>
</reference>
<dbReference type="Pfam" id="PF25597">
    <property type="entry name" value="SH3_retrovirus"/>
    <property type="match status" value="1"/>
</dbReference>
<evidence type="ECO:0000256" key="2">
    <source>
        <dbReference type="ARBA" id="ARBA00022801"/>
    </source>
</evidence>
<dbReference type="SUPFAM" id="SSF53098">
    <property type="entry name" value="Ribonuclease H-like"/>
    <property type="match status" value="1"/>
</dbReference>
<evidence type="ECO:0000313" key="5">
    <source>
        <dbReference type="EMBL" id="GJT96908.1"/>
    </source>
</evidence>
<dbReference type="InterPro" id="IPR001584">
    <property type="entry name" value="Integrase_cat-core"/>
</dbReference>
<comment type="caution">
    <text evidence="5">The sequence shown here is derived from an EMBL/GenBank/DDBJ whole genome shotgun (WGS) entry which is preliminary data.</text>
</comment>
<reference evidence="5" key="1">
    <citation type="journal article" date="2022" name="Int. J. Mol. Sci.">
        <title>Draft Genome of Tanacetum Coccineum: Genomic Comparison of Closely Related Tanacetum-Family Plants.</title>
        <authorList>
            <person name="Yamashiro T."/>
            <person name="Shiraishi A."/>
            <person name="Nakayama K."/>
            <person name="Satake H."/>
        </authorList>
    </citation>
    <scope>NUCLEOTIDE SEQUENCE</scope>
</reference>
<accession>A0ABQ5IC14</accession>
<organism evidence="5 6">
    <name type="scientific">Tanacetum coccineum</name>
    <dbReference type="NCBI Taxonomy" id="301880"/>
    <lineage>
        <taxon>Eukaryota</taxon>
        <taxon>Viridiplantae</taxon>
        <taxon>Streptophyta</taxon>
        <taxon>Embryophyta</taxon>
        <taxon>Tracheophyta</taxon>
        <taxon>Spermatophyta</taxon>
        <taxon>Magnoliopsida</taxon>
        <taxon>eudicotyledons</taxon>
        <taxon>Gunneridae</taxon>
        <taxon>Pentapetalae</taxon>
        <taxon>asterids</taxon>
        <taxon>campanulids</taxon>
        <taxon>Asterales</taxon>
        <taxon>Asteraceae</taxon>
        <taxon>Asteroideae</taxon>
        <taxon>Anthemideae</taxon>
        <taxon>Anthemidinae</taxon>
        <taxon>Tanacetum</taxon>
    </lineage>
</organism>
<feature type="compositionally biased region" description="Polar residues" evidence="3">
    <location>
        <begin position="717"/>
        <end position="747"/>
    </location>
</feature>